<evidence type="ECO:0000259" key="7">
    <source>
        <dbReference type="Pfam" id="PF00892"/>
    </source>
</evidence>
<evidence type="ECO:0000256" key="5">
    <source>
        <dbReference type="ARBA" id="ARBA00023136"/>
    </source>
</evidence>
<evidence type="ECO:0000313" key="8">
    <source>
        <dbReference type="EMBL" id="GAA5531828.1"/>
    </source>
</evidence>
<keyword evidence="3 6" id="KW-0812">Transmembrane</keyword>
<evidence type="ECO:0000256" key="3">
    <source>
        <dbReference type="ARBA" id="ARBA00022692"/>
    </source>
</evidence>
<dbReference type="Proteomes" id="UP001404956">
    <property type="component" value="Unassembled WGS sequence"/>
</dbReference>
<accession>A0ABP9X8X8</accession>
<protein>
    <recommendedName>
        <fullName evidence="7">EamA domain-containing protein</fullName>
    </recommendedName>
</protein>
<keyword evidence="5 6" id="KW-0472">Membrane</keyword>
<dbReference type="SUPFAM" id="SSF103481">
    <property type="entry name" value="Multidrug resistance efflux transporter EmrE"/>
    <property type="match status" value="2"/>
</dbReference>
<dbReference type="PANTHER" id="PTHR32322">
    <property type="entry name" value="INNER MEMBRANE TRANSPORTER"/>
    <property type="match status" value="1"/>
</dbReference>
<dbReference type="InterPro" id="IPR000620">
    <property type="entry name" value="EamA_dom"/>
</dbReference>
<feature type="domain" description="EamA" evidence="7">
    <location>
        <begin position="162"/>
        <end position="295"/>
    </location>
</feature>
<evidence type="ECO:0000256" key="4">
    <source>
        <dbReference type="ARBA" id="ARBA00022989"/>
    </source>
</evidence>
<feature type="transmembrane region" description="Helical" evidence="6">
    <location>
        <begin position="106"/>
        <end position="125"/>
    </location>
</feature>
<feature type="transmembrane region" description="Helical" evidence="6">
    <location>
        <begin position="162"/>
        <end position="179"/>
    </location>
</feature>
<reference evidence="8 9" key="1">
    <citation type="submission" date="2024-02" db="EMBL/GenBank/DDBJ databases">
        <title>Deinococcus aluminii NBRC 112889.</title>
        <authorList>
            <person name="Ichikawa N."/>
            <person name="Katano-Makiyama Y."/>
            <person name="Hidaka K."/>
        </authorList>
    </citation>
    <scope>NUCLEOTIDE SEQUENCE [LARGE SCALE GENOMIC DNA]</scope>
    <source>
        <strain evidence="8 9">NBRC 112889</strain>
    </source>
</reference>
<name>A0ABP9X8X8_9DEIO</name>
<feature type="transmembrane region" description="Helical" evidence="6">
    <location>
        <begin position="279"/>
        <end position="298"/>
    </location>
</feature>
<evidence type="ECO:0000256" key="1">
    <source>
        <dbReference type="ARBA" id="ARBA00004141"/>
    </source>
</evidence>
<keyword evidence="4 6" id="KW-1133">Transmembrane helix</keyword>
<feature type="domain" description="EamA" evidence="7">
    <location>
        <begin position="18"/>
        <end position="148"/>
    </location>
</feature>
<keyword evidence="9" id="KW-1185">Reference proteome</keyword>
<dbReference type="InterPro" id="IPR037185">
    <property type="entry name" value="EmrE-like"/>
</dbReference>
<comment type="caution">
    <text evidence="8">The sequence shown here is derived from an EMBL/GenBank/DDBJ whole genome shotgun (WGS) entry which is preliminary data.</text>
</comment>
<feature type="transmembrane region" description="Helical" evidence="6">
    <location>
        <begin position="221"/>
        <end position="242"/>
    </location>
</feature>
<sequence length="312" mass="32223">MTAAPPPTPTQARQALAGVVLTVCLWGGNVVLLKALLLWGHLNAETINLGRFLVAGAVLVGLSVRANGWPRWDARTWGQVALVGLLGNTLFQAFFLRAIGANPAGVAGLINGIVPVLVVPLGLLLGQRASGRQIGGVALAFAGLLVLLAVTLHPGTAVTPGGFAWVLAAAGTWALYTLWNRPLTERLGAVPFVAFSLALGCLPYVLWALPHVAPLPTVPPWGWGGIVLSALGANVVAYVGWANGARVLGAARTSVWNTVAPAVALLLSAGVLHERLPPGVWLGALVILAGAALANWPGRTPAGQRSRRPQPE</sequence>
<dbReference type="Pfam" id="PF00892">
    <property type="entry name" value="EamA"/>
    <property type="match status" value="2"/>
</dbReference>
<feature type="transmembrane region" description="Helical" evidence="6">
    <location>
        <begin position="254"/>
        <end position="273"/>
    </location>
</feature>
<evidence type="ECO:0000256" key="6">
    <source>
        <dbReference type="SAM" id="Phobius"/>
    </source>
</evidence>
<feature type="transmembrane region" description="Helical" evidence="6">
    <location>
        <begin position="191"/>
        <end position="209"/>
    </location>
</feature>
<comment type="subcellular location">
    <subcellularLocation>
        <location evidence="1">Membrane</location>
        <topology evidence="1">Multi-pass membrane protein</topology>
    </subcellularLocation>
</comment>
<dbReference type="EMBL" id="BAABRV010000001">
    <property type="protein sequence ID" value="GAA5531828.1"/>
    <property type="molecule type" value="Genomic_DNA"/>
</dbReference>
<feature type="transmembrane region" description="Helical" evidence="6">
    <location>
        <begin position="15"/>
        <end position="37"/>
    </location>
</feature>
<organism evidence="8 9">
    <name type="scientific">Deinococcus aluminii</name>
    <dbReference type="NCBI Taxonomy" id="1656885"/>
    <lineage>
        <taxon>Bacteria</taxon>
        <taxon>Thermotogati</taxon>
        <taxon>Deinococcota</taxon>
        <taxon>Deinococci</taxon>
        <taxon>Deinococcales</taxon>
        <taxon>Deinococcaceae</taxon>
        <taxon>Deinococcus</taxon>
    </lineage>
</organism>
<comment type="similarity">
    <text evidence="2">Belongs to the EamA transporter family.</text>
</comment>
<feature type="transmembrane region" description="Helical" evidence="6">
    <location>
        <begin position="80"/>
        <end position="100"/>
    </location>
</feature>
<dbReference type="PANTHER" id="PTHR32322:SF2">
    <property type="entry name" value="EAMA DOMAIN-CONTAINING PROTEIN"/>
    <property type="match status" value="1"/>
</dbReference>
<evidence type="ECO:0000313" key="9">
    <source>
        <dbReference type="Proteomes" id="UP001404956"/>
    </source>
</evidence>
<evidence type="ECO:0000256" key="2">
    <source>
        <dbReference type="ARBA" id="ARBA00007362"/>
    </source>
</evidence>
<feature type="transmembrane region" description="Helical" evidence="6">
    <location>
        <begin position="49"/>
        <end position="68"/>
    </location>
</feature>
<dbReference type="InterPro" id="IPR050638">
    <property type="entry name" value="AA-Vitamin_Transporters"/>
</dbReference>
<proteinExistence type="inferred from homology"/>
<feature type="transmembrane region" description="Helical" evidence="6">
    <location>
        <begin position="137"/>
        <end position="156"/>
    </location>
</feature>
<dbReference type="RefSeq" id="WP_345450379.1">
    <property type="nucleotide sequence ID" value="NZ_BAABRV010000001.1"/>
</dbReference>
<gene>
    <name evidence="8" type="ORF">Dalu01_00203</name>
</gene>